<gene>
    <name evidence="1" type="ORF">J1N35_037439</name>
</gene>
<dbReference type="Proteomes" id="UP000828251">
    <property type="component" value="Unassembled WGS sequence"/>
</dbReference>
<name>A0A9D3ZLV4_9ROSI</name>
<reference evidence="1 2" key="1">
    <citation type="journal article" date="2021" name="Plant Biotechnol. J.">
        <title>Multi-omics assisted identification of the key and species-specific regulatory components of drought-tolerant mechanisms in Gossypium stocksii.</title>
        <authorList>
            <person name="Yu D."/>
            <person name="Ke L."/>
            <person name="Zhang D."/>
            <person name="Wu Y."/>
            <person name="Sun Y."/>
            <person name="Mei J."/>
            <person name="Sun J."/>
            <person name="Sun Y."/>
        </authorList>
    </citation>
    <scope>NUCLEOTIDE SEQUENCE [LARGE SCALE GENOMIC DNA]</scope>
    <source>
        <strain evidence="2">cv. E1</strain>
        <tissue evidence="1">Leaf</tissue>
    </source>
</reference>
<accession>A0A9D3ZLV4</accession>
<evidence type="ECO:0000313" key="1">
    <source>
        <dbReference type="EMBL" id="KAH1046655.1"/>
    </source>
</evidence>
<organism evidence="1 2">
    <name type="scientific">Gossypium stocksii</name>
    <dbReference type="NCBI Taxonomy" id="47602"/>
    <lineage>
        <taxon>Eukaryota</taxon>
        <taxon>Viridiplantae</taxon>
        <taxon>Streptophyta</taxon>
        <taxon>Embryophyta</taxon>
        <taxon>Tracheophyta</taxon>
        <taxon>Spermatophyta</taxon>
        <taxon>Magnoliopsida</taxon>
        <taxon>eudicotyledons</taxon>
        <taxon>Gunneridae</taxon>
        <taxon>Pentapetalae</taxon>
        <taxon>rosids</taxon>
        <taxon>malvids</taxon>
        <taxon>Malvales</taxon>
        <taxon>Malvaceae</taxon>
        <taxon>Malvoideae</taxon>
        <taxon>Gossypium</taxon>
    </lineage>
</organism>
<sequence length="90" mass="9757">MVLLISLLNSSQNERVCNCYDHMSQEKMAMMASNSHAEGGSGRVPTRSDLVVPASKFKGRRVSAARDFPPGCGRVAAPNFRSSKQIIVFG</sequence>
<dbReference type="AlphaFoldDB" id="A0A9D3ZLV4"/>
<protein>
    <submittedName>
        <fullName evidence="1">Uncharacterized protein</fullName>
    </submittedName>
</protein>
<evidence type="ECO:0000313" key="2">
    <source>
        <dbReference type="Proteomes" id="UP000828251"/>
    </source>
</evidence>
<comment type="caution">
    <text evidence="1">The sequence shown here is derived from an EMBL/GenBank/DDBJ whole genome shotgun (WGS) entry which is preliminary data.</text>
</comment>
<proteinExistence type="predicted"/>
<keyword evidence="2" id="KW-1185">Reference proteome</keyword>
<dbReference type="EMBL" id="JAIQCV010000011">
    <property type="protein sequence ID" value="KAH1046655.1"/>
    <property type="molecule type" value="Genomic_DNA"/>
</dbReference>